<organism evidence="2 3">
    <name type="scientific">Aspergillus ellipticus CBS 707.79</name>
    <dbReference type="NCBI Taxonomy" id="1448320"/>
    <lineage>
        <taxon>Eukaryota</taxon>
        <taxon>Fungi</taxon>
        <taxon>Dikarya</taxon>
        <taxon>Ascomycota</taxon>
        <taxon>Pezizomycotina</taxon>
        <taxon>Eurotiomycetes</taxon>
        <taxon>Eurotiomycetidae</taxon>
        <taxon>Eurotiales</taxon>
        <taxon>Aspergillaceae</taxon>
        <taxon>Aspergillus</taxon>
        <taxon>Aspergillus subgen. Circumdati</taxon>
    </lineage>
</organism>
<dbReference type="Proteomes" id="UP000247810">
    <property type="component" value="Unassembled WGS sequence"/>
</dbReference>
<name>A0A319DDM8_9EURO</name>
<accession>A0A319DDM8</accession>
<dbReference type="VEuPathDB" id="FungiDB:BO71DRAFT_428997"/>
<keyword evidence="3" id="KW-1185">Reference proteome</keyword>
<reference evidence="2 3" key="1">
    <citation type="submission" date="2018-02" db="EMBL/GenBank/DDBJ databases">
        <title>The genomes of Aspergillus section Nigri reveals drivers in fungal speciation.</title>
        <authorList>
            <consortium name="DOE Joint Genome Institute"/>
            <person name="Vesth T.C."/>
            <person name="Nybo J."/>
            <person name="Theobald S."/>
            <person name="Brandl J."/>
            <person name="Frisvad J.C."/>
            <person name="Nielsen K.F."/>
            <person name="Lyhne E.K."/>
            <person name="Kogle M.E."/>
            <person name="Kuo A."/>
            <person name="Riley R."/>
            <person name="Clum A."/>
            <person name="Nolan M."/>
            <person name="Lipzen A."/>
            <person name="Salamov A."/>
            <person name="Henrissat B."/>
            <person name="Wiebenga A."/>
            <person name="De vries R.P."/>
            <person name="Grigoriev I.V."/>
            <person name="Mortensen U.H."/>
            <person name="Andersen M.R."/>
            <person name="Baker S.E."/>
        </authorList>
    </citation>
    <scope>NUCLEOTIDE SEQUENCE [LARGE SCALE GENOMIC DNA]</scope>
    <source>
        <strain evidence="2 3">CBS 707.79</strain>
    </source>
</reference>
<protein>
    <submittedName>
        <fullName evidence="2">Uncharacterized protein</fullName>
    </submittedName>
</protein>
<evidence type="ECO:0000256" key="1">
    <source>
        <dbReference type="SAM" id="MobiDB-lite"/>
    </source>
</evidence>
<dbReference type="EMBL" id="KZ825852">
    <property type="protein sequence ID" value="PYH95489.1"/>
    <property type="molecule type" value="Genomic_DNA"/>
</dbReference>
<sequence length="322" mass="36596">MYTYKVIEYTRCYSGRDRTQDRPVYGLEEDLIDLGSRPATPKRQEEGALIDLQSIISGSQYSGSYSVTESEIYQRPIPVDFDNEVDLIELYSRPPTPERHEEGILIDIESCPEAPKQPQEQKGCEDDSGSDTSSKSGEIREPLEFEDPMDREELTKLLATAFSEKDRSERPEYYKKLDTSNFGYKVLFGPHPESKAGLLTLIFHAEVNIVSEELCERVGWHIKPYDGPCISAPGMENLVPYGVVSVAWRFPEPDQRSFYQADFYAVKNSRYEIALGAPDMRSLDLCRVDAEIARRLGVVSNGQQLPNTRRLTNRRNSPPLHA</sequence>
<evidence type="ECO:0000313" key="3">
    <source>
        <dbReference type="Proteomes" id="UP000247810"/>
    </source>
</evidence>
<proteinExistence type="predicted"/>
<dbReference type="AlphaFoldDB" id="A0A319DDM8"/>
<gene>
    <name evidence="2" type="ORF">BO71DRAFT_428997</name>
</gene>
<evidence type="ECO:0000313" key="2">
    <source>
        <dbReference type="EMBL" id="PYH95489.1"/>
    </source>
</evidence>
<feature type="region of interest" description="Disordered" evidence="1">
    <location>
        <begin position="113"/>
        <end position="145"/>
    </location>
</feature>